<comment type="caution">
    <text evidence="1">The sequence shown here is derived from an EMBL/GenBank/DDBJ whole genome shotgun (WGS) entry which is preliminary data.</text>
</comment>
<organism evidence="1 2">
    <name type="scientific">Paenibacillus mesotrionivorans</name>
    <dbReference type="NCBI Taxonomy" id="3160968"/>
    <lineage>
        <taxon>Bacteria</taxon>
        <taxon>Bacillati</taxon>
        <taxon>Bacillota</taxon>
        <taxon>Bacilli</taxon>
        <taxon>Bacillales</taxon>
        <taxon>Paenibacillaceae</taxon>
        <taxon>Paenibacillus</taxon>
    </lineage>
</organism>
<sequence length="261" mass="29905">MITLLSCGYNYAHPNGIRIVRPNGSDDYAFVLFRTRAEIVVNDVPMTVDKNTYILFRPDTNHLYRDVELPFINDWFHCKKEGLEPFLASLDFPLDTPVKAADPLLISKTIMELQSTSRQTGPYRDSILDADLRSLLMKLTVWRTHDQALPEKTSRYYRQLTDLRNELYSSPGNRHKVESLAASVNLSKSYFQHLYKELFGVSVMTDIINGRVDYAGYLLNNTQLSVTSIATMCGYDNDTHFMRQFKKVTGRTPSQFRGGPV</sequence>
<name>A0ACC7P441_9BACL</name>
<evidence type="ECO:0000313" key="1">
    <source>
        <dbReference type="EMBL" id="MFM9331836.1"/>
    </source>
</evidence>
<proteinExistence type="predicted"/>
<reference evidence="1" key="1">
    <citation type="submission" date="2024-12" db="EMBL/GenBank/DDBJ databases">
        <authorList>
            <person name="Wu N."/>
        </authorList>
    </citation>
    <scope>NUCLEOTIDE SEQUENCE</scope>
    <source>
        <strain evidence="1">P15</strain>
    </source>
</reference>
<accession>A0ACC7P441</accession>
<protein>
    <submittedName>
        <fullName evidence="1">Helix-turn-helix domain-containing protein</fullName>
    </submittedName>
</protein>
<dbReference type="Proteomes" id="UP001631969">
    <property type="component" value="Unassembled WGS sequence"/>
</dbReference>
<gene>
    <name evidence="1" type="ORF">ACI1P1_26420</name>
</gene>
<keyword evidence="2" id="KW-1185">Reference proteome</keyword>
<evidence type="ECO:0000313" key="2">
    <source>
        <dbReference type="Proteomes" id="UP001631969"/>
    </source>
</evidence>
<dbReference type="EMBL" id="JBJURJ010000022">
    <property type="protein sequence ID" value="MFM9331836.1"/>
    <property type="molecule type" value="Genomic_DNA"/>
</dbReference>